<proteinExistence type="predicted"/>
<evidence type="ECO:0000313" key="3">
    <source>
        <dbReference type="Proteomes" id="UP000006461"/>
    </source>
</evidence>
<reference evidence="2 3" key="1">
    <citation type="journal article" date="2012" name="J. Bacteriol.">
        <title>Genome Sequence of Radiation-Resistant Modestobacter marinus Strain BC501, a Representative Actinobacterium That Thrives on Calcareous Stone Surfaces.</title>
        <authorList>
            <person name="Normand P."/>
            <person name="Gury J."/>
            <person name="Pujic P."/>
            <person name="Chouaia B."/>
            <person name="Crotti E."/>
            <person name="Brusetti L."/>
            <person name="Daffonchio D."/>
            <person name="Vacherie B."/>
            <person name="Barbe V."/>
            <person name="Medigue C."/>
            <person name="Calteau A."/>
            <person name="Ghodhbane-Gtari F."/>
            <person name="Essoussi I."/>
            <person name="Nouioui I."/>
            <person name="Abbassi-Ghozzi I."/>
            <person name="Gtari M."/>
        </authorList>
    </citation>
    <scope>NUCLEOTIDE SEQUENCE [LARGE SCALE GENOMIC DNA]</scope>
    <source>
        <strain evidence="3">BC 501</strain>
    </source>
</reference>
<dbReference type="InterPro" id="IPR011050">
    <property type="entry name" value="Pectin_lyase_fold/virulence"/>
</dbReference>
<accession>I4EXL2</accession>
<feature type="compositionally biased region" description="Pro residues" evidence="1">
    <location>
        <begin position="98"/>
        <end position="107"/>
    </location>
</feature>
<name>I4EXL2_MODI5</name>
<dbReference type="STRING" id="477641.MODMU_2696"/>
<evidence type="ECO:0000256" key="1">
    <source>
        <dbReference type="SAM" id="MobiDB-lite"/>
    </source>
</evidence>
<keyword evidence="3" id="KW-1185">Reference proteome</keyword>
<dbReference type="EMBL" id="FO203431">
    <property type="protein sequence ID" value="CCH88125.1"/>
    <property type="molecule type" value="Genomic_DNA"/>
</dbReference>
<dbReference type="Proteomes" id="UP000006461">
    <property type="component" value="Chromosome"/>
</dbReference>
<gene>
    <name evidence="2" type="ordered locus">MODMU_2696</name>
</gene>
<dbReference type="Gene3D" id="2.160.20.10">
    <property type="entry name" value="Single-stranded right-handed beta-helix, Pectin lyase-like"/>
    <property type="match status" value="1"/>
</dbReference>
<feature type="region of interest" description="Disordered" evidence="1">
    <location>
        <begin position="436"/>
        <end position="468"/>
    </location>
</feature>
<dbReference type="KEGG" id="mmar:MODMU_2696"/>
<dbReference type="OrthoDB" id="3291491at2"/>
<evidence type="ECO:0000313" key="2">
    <source>
        <dbReference type="EMBL" id="CCH88125.1"/>
    </source>
</evidence>
<dbReference type="HOGENOM" id="CLU_583705_0_0_11"/>
<feature type="region of interest" description="Disordered" evidence="1">
    <location>
        <begin position="89"/>
        <end position="119"/>
    </location>
</feature>
<dbReference type="SUPFAM" id="SSF51126">
    <property type="entry name" value="Pectin lyase-like"/>
    <property type="match status" value="1"/>
</dbReference>
<sequence length="468" mass="47951">MVLAGALVLATTTGDGTDPYLAVTVSGGLVLATGSGFPAGEPAVLTARSDEGSASVWVTAAGDGGLDAAFRPPAGFTGDVAVSATADAGRAEDTVAVPPGPPAPPSSAPAGPAAVPMTGPPAADTVPPTVSGLPESQVPADIAADCSVDVTEALNDWLASVPDGSQVDLGREGCYRVDGSLRLDGRRDLVIAGNSSTLRAGVTAPAGTNRAQWYLEYGSNITLRDMTLVGVAPAAEFDADHEWDHNIFIRGTRTVTVENVHGRRAQGDFIAIAQGADNTTIPSDITIRNVSAETIGRMGISCVACDGVSVSGSVFNDIAYHVFDLELQGDDWPGRDVTYTGNTVGSHGWAFFSVGAPTPTRRNDLSGITITGNTVTMPGSDVENCQPSISFRANTVPADTVTITDNRLLSHSDGVLVRRASDVTVRGNTATLAEPGCGDPVGFRTSDVDDPDVGGNDVTGYRTAQEVE</sequence>
<dbReference type="AlphaFoldDB" id="I4EXL2"/>
<organism evidence="2 3">
    <name type="scientific">Modestobacter italicus (strain DSM 44449 / CECT 9708 / BC 501)</name>
    <dbReference type="NCBI Taxonomy" id="2732864"/>
    <lineage>
        <taxon>Bacteria</taxon>
        <taxon>Bacillati</taxon>
        <taxon>Actinomycetota</taxon>
        <taxon>Actinomycetes</taxon>
        <taxon>Geodermatophilales</taxon>
        <taxon>Geodermatophilaceae</taxon>
        <taxon>Modestobacter</taxon>
    </lineage>
</organism>
<dbReference type="InterPro" id="IPR012334">
    <property type="entry name" value="Pectin_lyas_fold"/>
</dbReference>
<protein>
    <submittedName>
        <fullName evidence="2">Uncharacterized protein</fullName>
    </submittedName>
</protein>